<evidence type="ECO:0000313" key="3">
    <source>
        <dbReference type="EMBL" id="MFC3051052.1"/>
    </source>
</evidence>
<accession>A0ABV7D2I4</accession>
<keyword evidence="4" id="KW-1185">Reference proteome</keyword>
<evidence type="ECO:0000259" key="2">
    <source>
        <dbReference type="Pfam" id="PF12804"/>
    </source>
</evidence>
<dbReference type="GO" id="GO:0016740">
    <property type="term" value="F:transferase activity"/>
    <property type="evidence" value="ECO:0007669"/>
    <property type="project" value="UniProtKB-KW"/>
</dbReference>
<keyword evidence="3" id="KW-0808">Transferase</keyword>
<dbReference type="InterPro" id="IPR029044">
    <property type="entry name" value="Nucleotide-diphossugar_trans"/>
</dbReference>
<reference evidence="4" key="1">
    <citation type="journal article" date="2019" name="Int. J. Syst. Evol. Microbiol.">
        <title>The Global Catalogue of Microorganisms (GCM) 10K type strain sequencing project: providing services to taxonomists for standard genome sequencing and annotation.</title>
        <authorList>
            <consortium name="The Broad Institute Genomics Platform"/>
            <consortium name="The Broad Institute Genome Sequencing Center for Infectious Disease"/>
            <person name="Wu L."/>
            <person name="Ma J."/>
        </authorList>
    </citation>
    <scope>NUCLEOTIDE SEQUENCE [LARGE SCALE GENOMIC DNA]</scope>
    <source>
        <strain evidence="4">KCTC 62164</strain>
    </source>
</reference>
<dbReference type="RefSeq" id="WP_194212117.1">
    <property type="nucleotide sequence ID" value="NZ_CP061205.1"/>
</dbReference>
<organism evidence="3 4">
    <name type="scientific">Kordiimonas pumila</name>
    <dbReference type="NCBI Taxonomy" id="2161677"/>
    <lineage>
        <taxon>Bacteria</taxon>
        <taxon>Pseudomonadati</taxon>
        <taxon>Pseudomonadota</taxon>
        <taxon>Alphaproteobacteria</taxon>
        <taxon>Kordiimonadales</taxon>
        <taxon>Kordiimonadaceae</taxon>
        <taxon>Kordiimonas</taxon>
    </lineage>
</organism>
<sequence>MNECEVRPFDYATSVVDYLPTVSPELKQVTSPFTAVILAGTRCNNDPVASVFGHQYKALVPIYGQAMISRVVGALRQSPYIKRIVIVFDCPVSLYESCPELKEYSGTIDIKVVPCAKSICESLTSALQAADDMWPYLVTTADHALLTPAMVDEFCQKALWLKSDMAVGLVEKKYLDREHPQSKRTYLPFKGSKLSGANLFAFMGPTSFKAIRFWQSIEKERKKPWKLFSAFGWSNLAALICKRCTVDEAFERASNRLGVDARAIRLPFAEAAIDVDSRSDFLQVEKILALRDTLHITIQT</sequence>
<evidence type="ECO:0000313" key="4">
    <source>
        <dbReference type="Proteomes" id="UP001595444"/>
    </source>
</evidence>
<keyword evidence="1" id="KW-0460">Magnesium</keyword>
<evidence type="ECO:0000256" key="1">
    <source>
        <dbReference type="ARBA" id="ARBA00022842"/>
    </source>
</evidence>
<dbReference type="EMBL" id="JBHRSL010000002">
    <property type="protein sequence ID" value="MFC3051052.1"/>
    <property type="molecule type" value="Genomic_DNA"/>
</dbReference>
<gene>
    <name evidence="3" type="ORF">ACFOKA_03940</name>
</gene>
<dbReference type="Gene3D" id="3.90.550.10">
    <property type="entry name" value="Spore Coat Polysaccharide Biosynthesis Protein SpsA, Chain A"/>
    <property type="match status" value="1"/>
</dbReference>
<protein>
    <submittedName>
        <fullName evidence="3">NTP transferase domain-containing protein</fullName>
    </submittedName>
</protein>
<dbReference type="InterPro" id="IPR025877">
    <property type="entry name" value="MobA-like_NTP_Trfase"/>
</dbReference>
<name>A0ABV7D2I4_9PROT</name>
<proteinExistence type="predicted"/>
<comment type="caution">
    <text evidence="3">The sequence shown here is derived from an EMBL/GenBank/DDBJ whole genome shotgun (WGS) entry which is preliminary data.</text>
</comment>
<dbReference type="Pfam" id="PF12804">
    <property type="entry name" value="NTP_transf_3"/>
    <property type="match status" value="1"/>
</dbReference>
<feature type="domain" description="MobA-like NTP transferase" evidence="2">
    <location>
        <begin position="35"/>
        <end position="167"/>
    </location>
</feature>
<dbReference type="Proteomes" id="UP001595444">
    <property type="component" value="Unassembled WGS sequence"/>
</dbReference>
<dbReference type="SUPFAM" id="SSF53448">
    <property type="entry name" value="Nucleotide-diphospho-sugar transferases"/>
    <property type="match status" value="1"/>
</dbReference>